<feature type="transmembrane region" description="Helical" evidence="6">
    <location>
        <begin position="227"/>
        <end position="247"/>
    </location>
</feature>
<feature type="transmembrane region" description="Helical" evidence="6">
    <location>
        <begin position="259"/>
        <end position="277"/>
    </location>
</feature>
<keyword evidence="5 6" id="KW-0472">Membrane</keyword>
<reference evidence="8" key="1">
    <citation type="submission" date="2017-07" db="EMBL/GenBank/DDBJ databases">
        <title>Taro Niue Genome Assembly and Annotation.</title>
        <authorList>
            <person name="Atibalentja N."/>
            <person name="Keating K."/>
            <person name="Fields C.J."/>
        </authorList>
    </citation>
    <scope>NUCLEOTIDE SEQUENCE</scope>
    <source>
        <strain evidence="8">Niue_2</strain>
        <tissue evidence="8">Leaf</tissue>
    </source>
</reference>
<feature type="transmembrane region" description="Helical" evidence="6">
    <location>
        <begin position="503"/>
        <end position="524"/>
    </location>
</feature>
<comment type="similarity">
    <text evidence="2">Belongs to the drug/metabolite transporter (DMT) superfamily. Plant drug/metabolite exporter (P-DME) (TC 2.A.7.4) family.</text>
</comment>
<feature type="transmembrane region" description="Helical" evidence="6">
    <location>
        <begin position="385"/>
        <end position="407"/>
    </location>
</feature>
<dbReference type="OrthoDB" id="1718296at2759"/>
<evidence type="ECO:0000313" key="9">
    <source>
        <dbReference type="Proteomes" id="UP000652761"/>
    </source>
</evidence>
<feature type="domain" description="EamA" evidence="7">
    <location>
        <begin position="164"/>
        <end position="302"/>
    </location>
</feature>
<protein>
    <recommendedName>
        <fullName evidence="7">EamA domain-containing protein</fullName>
    </recommendedName>
</protein>
<dbReference type="GO" id="GO:0016020">
    <property type="term" value="C:membrane"/>
    <property type="evidence" value="ECO:0007669"/>
    <property type="project" value="UniProtKB-SubCell"/>
</dbReference>
<evidence type="ECO:0000313" key="8">
    <source>
        <dbReference type="EMBL" id="MQL85204.1"/>
    </source>
</evidence>
<proteinExistence type="inferred from homology"/>
<accession>A0A843UU36</accession>
<feature type="transmembrane region" description="Helical" evidence="6">
    <location>
        <begin position="595"/>
        <end position="613"/>
    </location>
</feature>
<name>A0A843UU36_COLES</name>
<gene>
    <name evidence="8" type="ORF">Taro_017707</name>
</gene>
<organism evidence="8 9">
    <name type="scientific">Colocasia esculenta</name>
    <name type="common">Wild taro</name>
    <name type="synonym">Arum esculentum</name>
    <dbReference type="NCBI Taxonomy" id="4460"/>
    <lineage>
        <taxon>Eukaryota</taxon>
        <taxon>Viridiplantae</taxon>
        <taxon>Streptophyta</taxon>
        <taxon>Embryophyta</taxon>
        <taxon>Tracheophyta</taxon>
        <taxon>Spermatophyta</taxon>
        <taxon>Magnoliopsida</taxon>
        <taxon>Liliopsida</taxon>
        <taxon>Araceae</taxon>
        <taxon>Aroideae</taxon>
        <taxon>Colocasieae</taxon>
        <taxon>Colocasia</taxon>
    </lineage>
</organism>
<feature type="transmembrane region" description="Helical" evidence="6">
    <location>
        <begin position="74"/>
        <end position="95"/>
    </location>
</feature>
<dbReference type="Pfam" id="PF00892">
    <property type="entry name" value="EamA"/>
    <property type="match status" value="2"/>
</dbReference>
<dbReference type="AlphaFoldDB" id="A0A843UU36"/>
<feature type="transmembrane region" description="Helical" evidence="6">
    <location>
        <begin position="6"/>
        <end position="27"/>
    </location>
</feature>
<dbReference type="Proteomes" id="UP000652761">
    <property type="component" value="Unassembled WGS sequence"/>
</dbReference>
<dbReference type="InterPro" id="IPR037185">
    <property type="entry name" value="EmrE-like"/>
</dbReference>
<keyword evidence="9" id="KW-1185">Reference proteome</keyword>
<feature type="transmembrane region" description="Helical" evidence="6">
    <location>
        <begin position="161"/>
        <end position="182"/>
    </location>
</feature>
<dbReference type="SUPFAM" id="SSF103481">
    <property type="entry name" value="Multidrug resistance efflux transporter EmrE"/>
    <property type="match status" value="3"/>
</dbReference>
<feature type="transmembrane region" description="Helical" evidence="6">
    <location>
        <begin position="107"/>
        <end position="127"/>
    </location>
</feature>
<feature type="transmembrane region" description="Helical" evidence="6">
    <location>
        <begin position="345"/>
        <end position="365"/>
    </location>
</feature>
<dbReference type="GO" id="GO:0022857">
    <property type="term" value="F:transmembrane transporter activity"/>
    <property type="evidence" value="ECO:0007669"/>
    <property type="project" value="InterPro"/>
</dbReference>
<feature type="transmembrane region" description="Helical" evidence="6">
    <location>
        <begin position="536"/>
        <end position="556"/>
    </location>
</feature>
<feature type="transmembrane region" description="Helical" evidence="6">
    <location>
        <begin position="568"/>
        <end position="589"/>
    </location>
</feature>
<feature type="transmembrane region" description="Helical" evidence="6">
    <location>
        <begin position="34"/>
        <end position="54"/>
    </location>
</feature>
<feature type="transmembrane region" description="Helical" evidence="6">
    <location>
        <begin position="471"/>
        <end position="491"/>
    </location>
</feature>
<evidence type="ECO:0000256" key="2">
    <source>
        <dbReference type="ARBA" id="ARBA00007635"/>
    </source>
</evidence>
<feature type="domain" description="EamA" evidence="7">
    <location>
        <begin position="473"/>
        <end position="611"/>
    </location>
</feature>
<keyword evidence="3 6" id="KW-0812">Transmembrane</keyword>
<evidence type="ECO:0000259" key="7">
    <source>
        <dbReference type="Pfam" id="PF00892"/>
    </source>
</evidence>
<dbReference type="InterPro" id="IPR000620">
    <property type="entry name" value="EamA_dom"/>
</dbReference>
<evidence type="ECO:0000256" key="3">
    <source>
        <dbReference type="ARBA" id="ARBA00022692"/>
    </source>
</evidence>
<sequence length="645" mass="69303">MDTKLYLTLILVRAIYSGMQIIVKAALDAGINTFVFTFYQQATATIFLVPIALISERATFTLELYNIALAYTSATLASATVNSIPVITFILAVLLGLETLKIKSLAGIAKILGVALCLAGVVAIAFYQGPPLKSLNPHRLQLVNKASPTTGGGASSSSTKAWVLGCFLMFLANIGWSLWLLLQGGVLKDYPSKLLFNTFICIFSTIQTFFAAIILERDFTRWKLGLDIGLLAVAYCGIIGTGVSFYLQSWCIERAGPVVLAMWTPLSLVITVSFLWFVFGETIYVGSIVGGALMAGGLYGVLWGKSKEQAQGGGLAVSREDGKEEVIQMEQILSKVALRGGMNTFVFTFYVQAMGTIFIAPVAIVSEWATFTLELYNVALDYTSAALVAAIGNTIPVITFVLALFLGMEAVNIKSLVGIAKLLGVALCLAGVMAIAFYQGPPLKSLNPHHLQLGHKTSETAGNSTNATSSWVKGCFLMLLANVGWCLWLVLQGGVLKQYPSKLLFTTSTCVFSTILSFFTALIFERDFARWKLGLDVGLLAVAYSGIIGTGVGFYLQSWCIERAGPVVLAMSTPLSLVITISCLSFVFGETVYCGSIIGGVLMVGGLYGVLWGKSKEQEHGSRLPLSMEVKEKPQLRPMEVDTAG</sequence>
<dbReference type="EMBL" id="NMUH01000814">
    <property type="protein sequence ID" value="MQL85204.1"/>
    <property type="molecule type" value="Genomic_DNA"/>
</dbReference>
<feature type="transmembrane region" description="Helical" evidence="6">
    <location>
        <begin position="194"/>
        <end position="215"/>
    </location>
</feature>
<comment type="subcellular location">
    <subcellularLocation>
        <location evidence="1">Membrane</location>
        <topology evidence="1">Multi-pass membrane protein</topology>
    </subcellularLocation>
</comment>
<feature type="transmembrane region" description="Helical" evidence="6">
    <location>
        <begin position="419"/>
        <end position="438"/>
    </location>
</feature>
<keyword evidence="4 6" id="KW-1133">Transmembrane helix</keyword>
<dbReference type="PANTHER" id="PTHR31218">
    <property type="entry name" value="WAT1-RELATED PROTEIN"/>
    <property type="match status" value="1"/>
</dbReference>
<dbReference type="InterPro" id="IPR030184">
    <property type="entry name" value="WAT1-related"/>
</dbReference>
<evidence type="ECO:0000256" key="1">
    <source>
        <dbReference type="ARBA" id="ARBA00004141"/>
    </source>
</evidence>
<feature type="transmembrane region" description="Helical" evidence="6">
    <location>
        <begin position="283"/>
        <end position="302"/>
    </location>
</feature>
<evidence type="ECO:0000256" key="5">
    <source>
        <dbReference type="ARBA" id="ARBA00023136"/>
    </source>
</evidence>
<evidence type="ECO:0000256" key="4">
    <source>
        <dbReference type="ARBA" id="ARBA00022989"/>
    </source>
</evidence>
<comment type="caution">
    <text evidence="8">The sequence shown here is derived from an EMBL/GenBank/DDBJ whole genome shotgun (WGS) entry which is preliminary data.</text>
</comment>
<evidence type="ECO:0000256" key="6">
    <source>
        <dbReference type="SAM" id="Phobius"/>
    </source>
</evidence>